<protein>
    <submittedName>
        <fullName evidence="1">Uncharacterized protein</fullName>
    </submittedName>
</protein>
<accession>A0A6S6YHT6</accession>
<reference evidence="1 2" key="1">
    <citation type="submission" date="2020-03" db="EMBL/GenBank/DDBJ databases">
        <authorList>
            <consortium name="Genoscope - CEA"/>
            <person name="William W."/>
        </authorList>
    </citation>
    <scope>NUCLEOTIDE SEQUENCE [LARGE SCALE GENOMIC DNA]</scope>
    <source>
        <strain evidence="2">DSM 16959</strain>
    </source>
</reference>
<gene>
    <name evidence="1" type="ORF">DENOEST_0112</name>
</gene>
<dbReference type="Proteomes" id="UP000515733">
    <property type="component" value="Chromosome"/>
</dbReference>
<evidence type="ECO:0000313" key="1">
    <source>
        <dbReference type="EMBL" id="CAB1367284.1"/>
    </source>
</evidence>
<dbReference type="EMBL" id="LR778301">
    <property type="protein sequence ID" value="CAB1367284.1"/>
    <property type="molecule type" value="Genomic_DNA"/>
</dbReference>
<evidence type="ECO:0000313" key="2">
    <source>
        <dbReference type="Proteomes" id="UP000515733"/>
    </source>
</evidence>
<dbReference type="KEGG" id="doe:DENOEST_0112"/>
<proteinExistence type="predicted"/>
<keyword evidence="2" id="KW-1185">Reference proteome</keyword>
<dbReference type="AlphaFoldDB" id="A0A6S6YHT6"/>
<name>A0A6S6YHT6_9PROT</name>
<organism evidence="1 2">
    <name type="scientific">Denitratisoma oestradiolicum</name>
    <dbReference type="NCBI Taxonomy" id="311182"/>
    <lineage>
        <taxon>Bacteria</taxon>
        <taxon>Pseudomonadati</taxon>
        <taxon>Pseudomonadota</taxon>
        <taxon>Betaproteobacteria</taxon>
        <taxon>Nitrosomonadales</taxon>
        <taxon>Sterolibacteriaceae</taxon>
        <taxon>Denitratisoma</taxon>
    </lineage>
</organism>
<sequence>MTRLSFVAKETLIKSVTPAKKRHPGPDPGPVPSLLIFLDSGIRRNSLPRTRSGDALGLVQHLPNQVK</sequence>